<feature type="transmembrane region" description="Helical" evidence="1">
    <location>
        <begin position="370"/>
        <end position="394"/>
    </location>
</feature>
<dbReference type="GeneID" id="27309412"/>
<dbReference type="EMBL" id="KN847532">
    <property type="protein sequence ID" value="KIW07471.1"/>
    <property type="molecule type" value="Genomic_DNA"/>
</dbReference>
<feature type="signal peptide" evidence="2">
    <location>
        <begin position="1"/>
        <end position="26"/>
    </location>
</feature>
<evidence type="ECO:0008006" key="5">
    <source>
        <dbReference type="Google" id="ProtNLM"/>
    </source>
</evidence>
<keyword evidence="4" id="KW-1185">Reference proteome</keyword>
<keyword evidence="2" id="KW-0732">Signal</keyword>
<keyword evidence="1" id="KW-0472">Membrane</keyword>
<dbReference type="InParanoid" id="A0A0D1XXI9"/>
<evidence type="ECO:0000256" key="2">
    <source>
        <dbReference type="SAM" id="SignalP"/>
    </source>
</evidence>
<organism evidence="3 4">
    <name type="scientific">Verruconis gallopava</name>
    <dbReference type="NCBI Taxonomy" id="253628"/>
    <lineage>
        <taxon>Eukaryota</taxon>
        <taxon>Fungi</taxon>
        <taxon>Dikarya</taxon>
        <taxon>Ascomycota</taxon>
        <taxon>Pezizomycotina</taxon>
        <taxon>Dothideomycetes</taxon>
        <taxon>Pleosporomycetidae</taxon>
        <taxon>Venturiales</taxon>
        <taxon>Sympoventuriaceae</taxon>
        <taxon>Verruconis</taxon>
    </lineage>
</organism>
<sequence>MANGVSWIAVTLISMGTFLALQTVEANPSLDDKVPDFALKYAPLIWLHSEDPFRPSDVLQHIRHTTPALDFEPLFGLPELGLDNLEILNQFGHEVSLTSADDVTLMPEWIMGEVPDADGKLHRSTACCVILVEKGPRDVDVFYFYFYSYDRGSNITQVLEPIDSLFDLTDEEKKMHFGDHVGDWENNMIRFRDGMPVGIYYSQHTSGKVYDWESKEVEKVDNRPVVYSALGSHANYARTGKHVHDSVLIDYCDAGPRWDPVQSAYFFHLDPDSFKLTRRFLPSETDTDSNFTSFLHYNGRWGDKQYPDSDPRQMTVPYFKIKRFQTGPTGPLSKQLVRKGLSPDHPHIESWMEWAVRIYMSWYPCCLRGWRVWVSGALLLGFLLTVTFGVVCAVRRHKGQGYKKLESDVALQDMLRRGSFDSIETA</sequence>
<dbReference type="Pfam" id="PF06101">
    <property type="entry name" value="Vps62"/>
    <property type="match status" value="1"/>
</dbReference>
<dbReference type="VEuPathDB" id="FungiDB:PV09_01439"/>
<dbReference type="OrthoDB" id="188042at2759"/>
<dbReference type="PANTHER" id="PTHR48174:SF5">
    <property type="entry name" value="VACUOLAR PROTEIN SORTING-ASSOCIATED PROTEIN 62"/>
    <property type="match status" value="1"/>
</dbReference>
<evidence type="ECO:0000313" key="4">
    <source>
        <dbReference type="Proteomes" id="UP000053259"/>
    </source>
</evidence>
<accession>A0A0D1XXI9</accession>
<reference evidence="3 4" key="1">
    <citation type="submission" date="2015-01" db="EMBL/GenBank/DDBJ databases">
        <title>The Genome Sequence of Ochroconis gallopava CBS43764.</title>
        <authorList>
            <consortium name="The Broad Institute Genomics Platform"/>
            <person name="Cuomo C."/>
            <person name="de Hoog S."/>
            <person name="Gorbushina A."/>
            <person name="Stielow B."/>
            <person name="Teixiera M."/>
            <person name="Abouelleil A."/>
            <person name="Chapman S.B."/>
            <person name="Priest M."/>
            <person name="Young S.K."/>
            <person name="Wortman J."/>
            <person name="Nusbaum C."/>
            <person name="Birren B."/>
        </authorList>
    </citation>
    <scope>NUCLEOTIDE SEQUENCE [LARGE SCALE GENOMIC DNA]</scope>
    <source>
        <strain evidence="3 4">CBS 43764</strain>
    </source>
</reference>
<evidence type="ECO:0000256" key="1">
    <source>
        <dbReference type="SAM" id="Phobius"/>
    </source>
</evidence>
<gene>
    <name evidence="3" type="ORF">PV09_01439</name>
</gene>
<dbReference type="AlphaFoldDB" id="A0A0D1XXI9"/>
<keyword evidence="1" id="KW-0812">Transmembrane</keyword>
<dbReference type="HOGENOM" id="CLU_024079_3_0_1"/>
<dbReference type="Proteomes" id="UP000053259">
    <property type="component" value="Unassembled WGS sequence"/>
</dbReference>
<proteinExistence type="predicted"/>
<dbReference type="STRING" id="253628.A0A0D1XXI9"/>
<name>A0A0D1XXI9_9PEZI</name>
<dbReference type="RefSeq" id="XP_016217340.1">
    <property type="nucleotide sequence ID" value="XM_016354328.1"/>
</dbReference>
<keyword evidence="1" id="KW-1133">Transmembrane helix</keyword>
<feature type="chain" id="PRO_5002236609" description="Vacuolar protein sorting-associated protein 62" evidence="2">
    <location>
        <begin position="27"/>
        <end position="426"/>
    </location>
</feature>
<dbReference type="InterPro" id="IPR009291">
    <property type="entry name" value="Vps62"/>
</dbReference>
<dbReference type="PANTHER" id="PTHR48174">
    <property type="entry name" value="DUF946 FAMILY PROTEIN"/>
    <property type="match status" value="1"/>
</dbReference>
<protein>
    <recommendedName>
        <fullName evidence="5">Vacuolar protein sorting-associated protein 62</fullName>
    </recommendedName>
</protein>
<evidence type="ECO:0000313" key="3">
    <source>
        <dbReference type="EMBL" id="KIW07471.1"/>
    </source>
</evidence>